<protein>
    <recommendedName>
        <fullName evidence="4">SPOR domain-containing protein</fullName>
    </recommendedName>
</protein>
<dbReference type="EMBL" id="AFNU02000003">
    <property type="protein sequence ID" value="ERJ12786.1"/>
    <property type="molecule type" value="Genomic_DNA"/>
</dbReference>
<dbReference type="InParanoid" id="F7Q169"/>
<evidence type="ECO:0000256" key="1">
    <source>
        <dbReference type="SAM" id="Phobius"/>
    </source>
</evidence>
<keyword evidence="1" id="KW-0472">Membrane</keyword>
<keyword evidence="3" id="KW-1185">Reference proteome</keyword>
<dbReference type="AlphaFoldDB" id="F7Q169"/>
<name>F7Q169_9MOLU</name>
<evidence type="ECO:0000313" key="2">
    <source>
        <dbReference type="EMBL" id="ERJ12786.1"/>
    </source>
</evidence>
<dbReference type="SUPFAM" id="SSF110997">
    <property type="entry name" value="Sporulation related repeat"/>
    <property type="match status" value="1"/>
</dbReference>
<evidence type="ECO:0008006" key="4">
    <source>
        <dbReference type="Google" id="ProtNLM"/>
    </source>
</evidence>
<organism evidence="2 3">
    <name type="scientific">Haloplasma contractile SSD-17B</name>
    <dbReference type="NCBI Taxonomy" id="1033810"/>
    <lineage>
        <taxon>Bacteria</taxon>
        <taxon>Bacillati</taxon>
        <taxon>Mycoplasmatota</taxon>
        <taxon>Mollicutes</taxon>
        <taxon>Haloplasmatales</taxon>
        <taxon>Haloplasmataceae</taxon>
        <taxon>Haloplasma</taxon>
    </lineage>
</organism>
<accession>F7Q169</accession>
<evidence type="ECO:0000313" key="3">
    <source>
        <dbReference type="Proteomes" id="UP000005707"/>
    </source>
</evidence>
<comment type="caution">
    <text evidence="2">The sequence shown here is derived from an EMBL/GenBank/DDBJ whole genome shotgun (WGS) entry which is preliminary data.</text>
</comment>
<reference evidence="2 3" key="1">
    <citation type="journal article" date="2011" name="J. Bacteriol.">
        <title>Genome sequence of Haloplasma contractile, an unusual contractile bacterium from a deep-sea anoxic brine lake.</title>
        <authorList>
            <person name="Antunes A."/>
            <person name="Alam I."/>
            <person name="El Dorry H."/>
            <person name="Siam R."/>
            <person name="Robertson A."/>
            <person name="Bajic V.B."/>
            <person name="Stingl U."/>
        </authorList>
    </citation>
    <scope>NUCLEOTIDE SEQUENCE [LARGE SCALE GENOMIC DNA]</scope>
    <source>
        <strain evidence="2 3">SSD-17B</strain>
    </source>
</reference>
<dbReference type="Proteomes" id="UP000005707">
    <property type="component" value="Unassembled WGS sequence"/>
</dbReference>
<sequence length="198" mass="22457">MRSDARLFLNFLMAITIGISFGLFLGNKLEPSNTMPTGASTSDTVYLLQVGSYEQEIPANIALSELYSLDTFALIVNESTTYNIYVGISTSEEDLVMKKEYLESHNLNAVIKAKSLFSLLSFLDSNSSEYTFWYKSINYYLSLLNNQSVMFSEDYINSITEPRMPFYSSLNGLNSNINQNKSGEFKLYTYRNLVETLT</sequence>
<proteinExistence type="predicted"/>
<gene>
    <name evidence="2" type="ORF">HLPCO_001126</name>
</gene>
<dbReference type="RefSeq" id="WP_008825803.1">
    <property type="nucleotide sequence ID" value="NZ_AFNU02000003.1"/>
</dbReference>
<keyword evidence="1" id="KW-0812">Transmembrane</keyword>
<dbReference type="GO" id="GO:0042834">
    <property type="term" value="F:peptidoglycan binding"/>
    <property type="evidence" value="ECO:0007669"/>
    <property type="project" value="InterPro"/>
</dbReference>
<feature type="transmembrane region" description="Helical" evidence="1">
    <location>
        <begin position="7"/>
        <end position="26"/>
    </location>
</feature>
<dbReference type="InterPro" id="IPR036680">
    <property type="entry name" value="SPOR-like_sf"/>
</dbReference>
<reference evidence="2 3" key="2">
    <citation type="journal article" date="2013" name="PLoS ONE">
        <title>INDIGO - INtegrated Data Warehouse of MIcrobial GenOmes with Examples from the Red Sea Extremophiles.</title>
        <authorList>
            <person name="Alam I."/>
            <person name="Antunes A."/>
            <person name="Kamau A.A."/>
            <person name="Ba Alawi W."/>
            <person name="Kalkatawi M."/>
            <person name="Stingl U."/>
            <person name="Bajic V.B."/>
        </authorList>
    </citation>
    <scope>NUCLEOTIDE SEQUENCE [LARGE SCALE GENOMIC DNA]</scope>
    <source>
        <strain evidence="2 3">SSD-17B</strain>
    </source>
</reference>
<keyword evidence="1" id="KW-1133">Transmembrane helix</keyword>